<evidence type="ECO:0000256" key="2">
    <source>
        <dbReference type="ARBA" id="ARBA00023026"/>
    </source>
</evidence>
<feature type="chain" id="PRO_5040949043" description="ClpP/crotonase" evidence="3">
    <location>
        <begin position="23"/>
        <end position="299"/>
    </location>
</feature>
<dbReference type="CDD" id="cd06558">
    <property type="entry name" value="crotonase-like"/>
    <property type="match status" value="1"/>
</dbReference>
<evidence type="ECO:0008006" key="6">
    <source>
        <dbReference type="Google" id="ProtNLM"/>
    </source>
</evidence>
<sequence>MKLTVFLSLLATPLMVLSLALSIDTNTTTPITVTKVSPSYWRATFSFPPFNIQTNAWYAALYDLISDLAADPAVKVIVFDSSVPDFYIAHFDLLKPVDSELVDGLWSNVTHLANLPVLSIAAVRGIAHGGGAEFAAAMDVRFASREKAVFGQLEVGLGSLPGGGGISLLPRLVGRSRALEIVLGAQDLDADTAAAYGWINRAVPDAQLEDFVDTFARRVASFDKNAIVEAKRIINERAGFPTVEEQAEDWKAALSLLSTSGVQTRVAKMVELGLQTDVDFEVHAADRLMEVQGEGPWKV</sequence>
<dbReference type="Gene3D" id="3.90.226.10">
    <property type="entry name" value="2-enoyl-CoA Hydratase, Chain A, domain 1"/>
    <property type="match status" value="1"/>
</dbReference>
<comment type="pathway">
    <text evidence="1">Mycotoxin biosynthesis.</text>
</comment>
<feature type="signal peptide" evidence="3">
    <location>
        <begin position="1"/>
        <end position="22"/>
    </location>
</feature>
<dbReference type="RefSeq" id="XP_056074465.1">
    <property type="nucleotide sequence ID" value="XM_056210992.1"/>
</dbReference>
<organism evidence="4 5">
    <name type="scientific">Didymosphaeria variabile</name>
    <dbReference type="NCBI Taxonomy" id="1932322"/>
    <lineage>
        <taxon>Eukaryota</taxon>
        <taxon>Fungi</taxon>
        <taxon>Dikarya</taxon>
        <taxon>Ascomycota</taxon>
        <taxon>Pezizomycotina</taxon>
        <taxon>Dothideomycetes</taxon>
        <taxon>Pleosporomycetidae</taxon>
        <taxon>Pleosporales</taxon>
        <taxon>Massarineae</taxon>
        <taxon>Didymosphaeriaceae</taxon>
        <taxon>Didymosphaeria</taxon>
    </lineage>
</organism>
<dbReference type="EMBL" id="JAPEUX010000002">
    <property type="protein sequence ID" value="KAJ4357606.1"/>
    <property type="molecule type" value="Genomic_DNA"/>
</dbReference>
<dbReference type="Proteomes" id="UP001140513">
    <property type="component" value="Unassembled WGS sequence"/>
</dbReference>
<dbReference type="Pfam" id="PF00378">
    <property type="entry name" value="ECH_1"/>
    <property type="match status" value="1"/>
</dbReference>
<evidence type="ECO:0000313" key="4">
    <source>
        <dbReference type="EMBL" id="KAJ4357606.1"/>
    </source>
</evidence>
<keyword evidence="3" id="KW-0732">Signal</keyword>
<protein>
    <recommendedName>
        <fullName evidence="6">ClpP/crotonase</fullName>
    </recommendedName>
</protein>
<dbReference type="AlphaFoldDB" id="A0A9W9CDC7"/>
<proteinExistence type="predicted"/>
<keyword evidence="2" id="KW-0843">Virulence</keyword>
<dbReference type="InterPro" id="IPR001753">
    <property type="entry name" value="Enoyl-CoA_hydra/iso"/>
</dbReference>
<evidence type="ECO:0000256" key="1">
    <source>
        <dbReference type="ARBA" id="ARBA00004685"/>
    </source>
</evidence>
<dbReference type="InterPro" id="IPR029045">
    <property type="entry name" value="ClpP/crotonase-like_dom_sf"/>
</dbReference>
<dbReference type="PANTHER" id="PTHR43459">
    <property type="entry name" value="ENOYL-COA HYDRATASE"/>
    <property type="match status" value="1"/>
</dbReference>
<dbReference type="GeneID" id="80905712"/>
<gene>
    <name evidence="4" type="ORF">N0V89_002182</name>
</gene>
<comment type="caution">
    <text evidence="4">The sequence shown here is derived from an EMBL/GenBank/DDBJ whole genome shotgun (WGS) entry which is preliminary data.</text>
</comment>
<dbReference type="PANTHER" id="PTHR43459:SF1">
    <property type="entry name" value="EG:BACN32G11.4 PROTEIN"/>
    <property type="match status" value="1"/>
</dbReference>
<dbReference type="SUPFAM" id="SSF52096">
    <property type="entry name" value="ClpP/crotonase"/>
    <property type="match status" value="1"/>
</dbReference>
<reference evidence="4" key="1">
    <citation type="submission" date="2022-10" db="EMBL/GenBank/DDBJ databases">
        <title>Tapping the CABI collections for fungal endophytes: first genome assemblies for Collariella, Neodidymelliopsis, Ascochyta clinopodiicola, Didymella pomorum, Didymosphaeria variabile, Neocosmospora piperis and Neocucurbitaria cava.</title>
        <authorList>
            <person name="Hill R."/>
        </authorList>
    </citation>
    <scope>NUCLEOTIDE SEQUENCE</scope>
    <source>
        <strain evidence="4">IMI 356815</strain>
    </source>
</reference>
<name>A0A9W9CDC7_9PLEO</name>
<keyword evidence="5" id="KW-1185">Reference proteome</keyword>
<accession>A0A9W9CDC7</accession>
<evidence type="ECO:0000256" key="3">
    <source>
        <dbReference type="SAM" id="SignalP"/>
    </source>
</evidence>
<dbReference type="OrthoDB" id="410701at2759"/>
<evidence type="ECO:0000313" key="5">
    <source>
        <dbReference type="Proteomes" id="UP001140513"/>
    </source>
</evidence>